<accession>A0A9X4FBJ1</accession>
<comment type="caution">
    <text evidence="2">The sequence shown here is derived from an EMBL/GenBank/DDBJ whole genome shotgun (WGS) entry which is preliminary data.</text>
</comment>
<dbReference type="EMBL" id="JAKNAX010000131">
    <property type="protein sequence ID" value="MDE1348414.1"/>
    <property type="molecule type" value="Genomic_DNA"/>
</dbReference>
<reference evidence="2" key="1">
    <citation type="submission" date="2022-02" db="EMBL/GenBank/DDBJ databases">
        <title>Emergence and expansion in Europe of a Vibrio aestuarianus clonal complex pathogenic for oysters.</title>
        <authorList>
            <person name="Mesnil A."/>
            <person name="Travers M.-A."/>
        </authorList>
    </citation>
    <scope>NUCLEOTIDE SEQUENCE</scope>
    <source>
        <strain evidence="2">19_064_15T1</strain>
    </source>
</reference>
<organism evidence="2 3">
    <name type="scientific">Vibrio aestuarianus</name>
    <dbReference type="NCBI Taxonomy" id="28171"/>
    <lineage>
        <taxon>Bacteria</taxon>
        <taxon>Pseudomonadati</taxon>
        <taxon>Pseudomonadota</taxon>
        <taxon>Gammaproteobacteria</taxon>
        <taxon>Vibrionales</taxon>
        <taxon>Vibrionaceae</taxon>
        <taxon>Vibrio</taxon>
    </lineage>
</organism>
<dbReference type="Proteomes" id="UP001140978">
    <property type="component" value="Unassembled WGS sequence"/>
</dbReference>
<evidence type="ECO:0000313" key="3">
    <source>
        <dbReference type="Proteomes" id="UP001140978"/>
    </source>
</evidence>
<feature type="compositionally biased region" description="Basic and acidic residues" evidence="1">
    <location>
        <begin position="1"/>
        <end position="25"/>
    </location>
</feature>
<protein>
    <submittedName>
        <fullName evidence="2">Uncharacterized protein</fullName>
    </submittedName>
</protein>
<evidence type="ECO:0000256" key="1">
    <source>
        <dbReference type="SAM" id="MobiDB-lite"/>
    </source>
</evidence>
<feature type="region of interest" description="Disordered" evidence="1">
    <location>
        <begin position="1"/>
        <end position="33"/>
    </location>
</feature>
<dbReference type="AlphaFoldDB" id="A0A9X4FBJ1"/>
<dbReference type="RefSeq" id="WP_171981717.1">
    <property type="nucleotide sequence ID" value="NZ_JAKNAX010000131.1"/>
</dbReference>
<proteinExistence type="predicted"/>
<sequence>MNKLREKPMLTKPKFHSDLNQREPLAESTTKKAPFQLQQNLLLHQIFRAEYQQANNSKRHFN</sequence>
<evidence type="ECO:0000313" key="2">
    <source>
        <dbReference type="EMBL" id="MDE1348414.1"/>
    </source>
</evidence>
<name>A0A9X4FBJ1_9VIBR</name>
<gene>
    <name evidence="2" type="ORF">L9X51_18820</name>
</gene>